<dbReference type="SUPFAM" id="SSF47095">
    <property type="entry name" value="HMG-box"/>
    <property type="match status" value="1"/>
</dbReference>
<reference evidence="2" key="1">
    <citation type="submission" date="2021-06" db="EMBL/GenBank/DDBJ databases">
        <authorList>
            <person name="Kallberg Y."/>
            <person name="Tangrot J."/>
            <person name="Rosling A."/>
        </authorList>
    </citation>
    <scope>NUCLEOTIDE SEQUENCE</scope>
    <source>
        <strain evidence="2">UK204</strain>
    </source>
</reference>
<dbReference type="InterPro" id="IPR036910">
    <property type="entry name" value="HMG_box_dom_sf"/>
</dbReference>
<dbReference type="AlphaFoldDB" id="A0A9N9FNF9"/>
<evidence type="ECO:0000256" key="1">
    <source>
        <dbReference type="SAM" id="MobiDB-lite"/>
    </source>
</evidence>
<dbReference type="OrthoDB" id="6247875at2759"/>
<sequence length="387" mass="43734">MKNQSSKRRQRADKTATTAATSSTLITLPTSPTNDEKLSVAKRLDELKTSVKDQAHLLNKDKESSGINILIDKIIDHYSDIKTILTIPELLAPATKSRALGTPRPQNAYIIFRKDVSRGIYLLSRNGVIERKKNVTYSSKIAGYLWKSLKTSKTQHDHEFWKILYQIACLKHSATYENYVYRPIRKKRNDVNCQSIEHQQSPNVATLETSSNHPPPRTIPASDINDAPSYYDNSVDQGQTIDFHSSDQGMVINQLQAQQQEGNDQPDTLDPTLYQDMTTILPYQIPDVINQPPGMITQQNITTQFGFASATSTYVENTVWHSTYAMSSHLTQPYYQYFPNTYSTLPPQPILIYPSYDDLVFQSQLDQLDGSGSGFIEYGDQSQSFGM</sequence>
<keyword evidence="3" id="KW-1185">Reference proteome</keyword>
<dbReference type="Gene3D" id="1.10.30.10">
    <property type="entry name" value="High mobility group box domain"/>
    <property type="match status" value="1"/>
</dbReference>
<gene>
    <name evidence="2" type="ORF">FCALED_LOCUS5898</name>
</gene>
<proteinExistence type="predicted"/>
<feature type="compositionally biased region" description="Basic residues" evidence="1">
    <location>
        <begin position="1"/>
        <end position="11"/>
    </location>
</feature>
<feature type="compositionally biased region" description="Low complexity" evidence="1">
    <location>
        <begin position="15"/>
        <end position="32"/>
    </location>
</feature>
<accession>A0A9N9FNF9</accession>
<dbReference type="EMBL" id="CAJVPQ010001333">
    <property type="protein sequence ID" value="CAG8546426.1"/>
    <property type="molecule type" value="Genomic_DNA"/>
</dbReference>
<organism evidence="2 3">
    <name type="scientific">Funneliformis caledonium</name>
    <dbReference type="NCBI Taxonomy" id="1117310"/>
    <lineage>
        <taxon>Eukaryota</taxon>
        <taxon>Fungi</taxon>
        <taxon>Fungi incertae sedis</taxon>
        <taxon>Mucoromycota</taxon>
        <taxon>Glomeromycotina</taxon>
        <taxon>Glomeromycetes</taxon>
        <taxon>Glomerales</taxon>
        <taxon>Glomeraceae</taxon>
        <taxon>Funneliformis</taxon>
    </lineage>
</organism>
<comment type="caution">
    <text evidence="2">The sequence shown here is derived from an EMBL/GenBank/DDBJ whole genome shotgun (WGS) entry which is preliminary data.</text>
</comment>
<name>A0A9N9FNF9_9GLOM</name>
<evidence type="ECO:0000313" key="2">
    <source>
        <dbReference type="EMBL" id="CAG8546426.1"/>
    </source>
</evidence>
<evidence type="ECO:0000313" key="3">
    <source>
        <dbReference type="Proteomes" id="UP000789570"/>
    </source>
</evidence>
<feature type="region of interest" description="Disordered" evidence="1">
    <location>
        <begin position="1"/>
        <end position="32"/>
    </location>
</feature>
<dbReference type="Proteomes" id="UP000789570">
    <property type="component" value="Unassembled WGS sequence"/>
</dbReference>
<protein>
    <submittedName>
        <fullName evidence="2">4529_t:CDS:1</fullName>
    </submittedName>
</protein>